<accession>X1RYV2</accession>
<sequence length="60" mass="6042">MLGPGPALGGLEIGKNLMEPGIELNSLGDDAQNVDGLVIIAGDNLQKPIGILAQFEEGAG</sequence>
<protein>
    <submittedName>
        <fullName evidence="1">Uncharacterized protein</fullName>
    </submittedName>
</protein>
<proteinExistence type="predicted"/>
<dbReference type="AlphaFoldDB" id="X1RYV2"/>
<name>X1RYV2_9ZZZZ</name>
<reference evidence="1" key="1">
    <citation type="journal article" date="2014" name="Front. Microbiol.">
        <title>High frequency of phylogenetically diverse reductive dehalogenase-homologous genes in deep subseafloor sedimentary metagenomes.</title>
        <authorList>
            <person name="Kawai M."/>
            <person name="Futagami T."/>
            <person name="Toyoda A."/>
            <person name="Takaki Y."/>
            <person name="Nishi S."/>
            <person name="Hori S."/>
            <person name="Arai W."/>
            <person name="Tsubouchi T."/>
            <person name="Morono Y."/>
            <person name="Uchiyama I."/>
            <person name="Ito T."/>
            <person name="Fujiyama A."/>
            <person name="Inagaki F."/>
            <person name="Takami H."/>
        </authorList>
    </citation>
    <scope>NUCLEOTIDE SEQUENCE</scope>
    <source>
        <strain evidence="1">Expedition CK06-06</strain>
    </source>
</reference>
<evidence type="ECO:0000313" key="1">
    <source>
        <dbReference type="EMBL" id="GAI60699.1"/>
    </source>
</evidence>
<organism evidence="1">
    <name type="scientific">marine sediment metagenome</name>
    <dbReference type="NCBI Taxonomy" id="412755"/>
    <lineage>
        <taxon>unclassified sequences</taxon>
        <taxon>metagenomes</taxon>
        <taxon>ecological metagenomes</taxon>
    </lineage>
</organism>
<gene>
    <name evidence="1" type="ORF">S12H4_04796</name>
</gene>
<dbReference type="EMBL" id="BARW01001522">
    <property type="protein sequence ID" value="GAI60699.1"/>
    <property type="molecule type" value="Genomic_DNA"/>
</dbReference>
<comment type="caution">
    <text evidence="1">The sequence shown here is derived from an EMBL/GenBank/DDBJ whole genome shotgun (WGS) entry which is preliminary data.</text>
</comment>